<dbReference type="InterPro" id="IPR016181">
    <property type="entry name" value="Acyl_CoA_acyltransferase"/>
</dbReference>
<proteinExistence type="predicted"/>
<gene>
    <name evidence="2" type="ORF">DN051_08135</name>
</gene>
<feature type="domain" description="N-acetyltransferase" evidence="1">
    <location>
        <begin position="181"/>
        <end position="318"/>
    </location>
</feature>
<dbReference type="AlphaFoldDB" id="A0A2Z4IUQ7"/>
<dbReference type="Proteomes" id="UP000249616">
    <property type="component" value="Chromosome"/>
</dbReference>
<dbReference type="CDD" id="cd04301">
    <property type="entry name" value="NAT_SF"/>
    <property type="match status" value="1"/>
</dbReference>
<organism evidence="2 3">
    <name type="scientific">Streptomyces cadmiisoli</name>
    <dbReference type="NCBI Taxonomy" id="2184053"/>
    <lineage>
        <taxon>Bacteria</taxon>
        <taxon>Bacillati</taxon>
        <taxon>Actinomycetota</taxon>
        <taxon>Actinomycetes</taxon>
        <taxon>Kitasatosporales</taxon>
        <taxon>Streptomycetaceae</taxon>
        <taxon>Streptomyces</taxon>
        <taxon>Streptomyces aurantiacus group</taxon>
    </lineage>
</organism>
<evidence type="ECO:0000313" key="2">
    <source>
        <dbReference type="EMBL" id="AWW36595.1"/>
    </source>
</evidence>
<keyword evidence="2" id="KW-0808">Transferase</keyword>
<dbReference type="KEGG" id="scad:DN051_08135"/>
<dbReference type="SUPFAM" id="SSF55729">
    <property type="entry name" value="Acyl-CoA N-acyltransferases (Nat)"/>
    <property type="match status" value="2"/>
</dbReference>
<reference evidence="2 3" key="1">
    <citation type="journal article" date="2019" name="Int. J. Syst. Evol. Microbiol.">
        <title>Streptomyces cadmiisoli sp. nov., a novel actinomycete isolated from cadmium-contaminated soil.</title>
        <authorList>
            <person name="Li K."/>
            <person name="Tang X."/>
            <person name="Zhao J."/>
            <person name="Guo Y."/>
            <person name="Tang Y."/>
            <person name="Gao J."/>
        </authorList>
    </citation>
    <scope>NUCLEOTIDE SEQUENCE [LARGE SCALE GENOMIC DNA]</scope>
    <source>
        <strain evidence="2 3">ZFG47</strain>
    </source>
</reference>
<evidence type="ECO:0000313" key="3">
    <source>
        <dbReference type="Proteomes" id="UP000249616"/>
    </source>
</evidence>
<protein>
    <submittedName>
        <fullName evidence="2">GNAT family N-acetyltransferase</fullName>
    </submittedName>
</protein>
<accession>A0A2Z4IUQ7</accession>
<dbReference type="Pfam" id="PF00583">
    <property type="entry name" value="Acetyltransf_1"/>
    <property type="match status" value="1"/>
</dbReference>
<keyword evidence="3" id="KW-1185">Reference proteome</keyword>
<dbReference type="GO" id="GO:0016747">
    <property type="term" value="F:acyltransferase activity, transferring groups other than amino-acyl groups"/>
    <property type="evidence" value="ECO:0007669"/>
    <property type="project" value="InterPro"/>
</dbReference>
<dbReference type="Gene3D" id="3.40.630.30">
    <property type="match status" value="1"/>
</dbReference>
<dbReference type="InterPro" id="IPR000182">
    <property type="entry name" value="GNAT_dom"/>
</dbReference>
<dbReference type="PROSITE" id="PS51186">
    <property type="entry name" value="GNAT"/>
    <property type="match status" value="1"/>
</dbReference>
<dbReference type="EMBL" id="CP030073">
    <property type="protein sequence ID" value="AWW36595.1"/>
    <property type="molecule type" value="Genomic_DNA"/>
</dbReference>
<sequence length="318" mass="35025">MTIRTMTESDVDRVLALLPSGRVGVWTDADAFREGLARREFRPEWTWLAEDAGQVHAVAVWWGGPDDTHPGALNSLAVREPAGDAPARTELAVDVLTTAHAAFAAAGRTAPPDYHVLLPPDWRERPDAVDDLDWRQEAARRTGLTTGVERLRYEWTRDSGVPVPSGRLAFRPEPDDEVFTDLFRRVLEGTLDAATRAEADRLGAAGQARADVAFYRDSMPGERSWWRVAETPDGEPAGFALPSRNTGSHVVGYLGVLPEHRGHGYVDDLLAEITRLLAEEADAGLIRADTDLTNRPMAAAFERLGYRNFARRLVLSAP</sequence>
<name>A0A2Z4IUQ7_9ACTN</name>
<evidence type="ECO:0000259" key="1">
    <source>
        <dbReference type="PROSITE" id="PS51186"/>
    </source>
</evidence>